<evidence type="ECO:0000256" key="1">
    <source>
        <dbReference type="ARBA" id="ARBA00022737"/>
    </source>
</evidence>
<dbReference type="PROSITE" id="PS50005">
    <property type="entry name" value="TPR"/>
    <property type="match status" value="4"/>
</dbReference>
<feature type="repeat" description="TPR" evidence="3">
    <location>
        <begin position="976"/>
        <end position="1009"/>
    </location>
</feature>
<dbReference type="InterPro" id="IPR019734">
    <property type="entry name" value="TPR_rpt"/>
</dbReference>
<feature type="repeat" description="TPR" evidence="3">
    <location>
        <begin position="723"/>
        <end position="756"/>
    </location>
</feature>
<dbReference type="PANTHER" id="PTHR15704">
    <property type="entry name" value="SUPERKILLER 3 PROTEIN-RELATED"/>
    <property type="match status" value="1"/>
</dbReference>
<sequence length="1394" mass="159292">MSTAKHYLKLAKGAIDKNDPELALEYVQDVLEADKNNFFAFLFQGKSYQLINDTDQAIKAFQKATQLQPDNLLGWKGYFQVVSESGVHELFFQVLAQYLQVEAEQGQGLGQTLRNASNYIKKHNLKGKPDLHELFLSHVIPGTKLHELAPSYFGRDEDNLQKLVDLVFKKENELVVKACFKERMKFPKQLSYDQQDLMNNIIWPIYKNSKLSDYFDEFLNICNDDDKRKKYQELYFQYKYDVLKVSPKKSKSKILQQVKDMCDDLILLNIPSHFVWSKYFDLLDVKDFRDLDKDQVIFCIKNFQAEGLGILFYGLVHSEISPFNRDEISKEVKIETETEVEEDEDQDLINLMETKDDGPSRFSAEQILELIKEGSSKLDSVFSKRILIDYYLHMREYLGASDICRVGIKLLADMQHAIGVDLVNSRASVVCSLAVVYTYHEAPKNYSRALELYERILELDKHNKRARIGKGLILLEKGNLSVAKKLLTQAFNDFPDDSDVLMELGWCEVQLGNHQVGRTHLEKSLKSLTGLDIQSCELRASINWRIARSYILEKPDNVDVPYQLLIKSLKEYNSFAPSYTALGIIYFEVYGDKVRAQKCFYKAFELDIAEVESAKYLVTDMTSKKEWEVAEILCSKIVDTERARKALSSQQDKSWPYRVLGCSALNKQDDAKAIQWFQTALRMASMDFECWVGLGEAYYNCGRFDAAQKVFERALTLKEEESWQITYMLGKVLCDTKEFDDGIEKLERALELRPGEECVVNALFQAKIEQIQKLLPNGYFGRVLDINRNVLELVKQCSKINKKTQSLWLGLYHCLSVYLKIQSNLEDFPLAEVEDIFNEFKDETFTEPFLQELNQIDDNINLQGCSDIFRNGKHVEGITSLIIFNFKVCIHLLPEQGRYMRSINYYNLGLAYYEAFNHCEKENLRTAAIKCFKKAVVLEGKNSSFWIALGNAYSSFSPQISQHCFIKATALESRDGDIWNNLAALYLKYGDVELAQQAFLRSQSVAPEQSQAWLGHALASKASADVEKAHSLFNHAYILSNGRSPLAQLLYALSIISKRVGNNSSPEDIETAQDFSIANFAIQNYLKFYPKDKMGLKVALTISERCKTFDLSKDIGQRLLVILEAEYEETESPQILQEFVNTKVQVARIHLALGDYAQAVQESEMVLGLIDETDALDINKRNLLSARITIGLAHFFDKDLEKSVEQLKAILVEYSQYEWLVTLTAQMLNAFNSPDTKQAALDQLFSFIEDSDTESSLIIVLTLGAIALKDGLEDILPAVKDELHGLSLTQIVGDTHKYVPKIIQEISSRLGQSHESKIWERTAILFPQDFNVWKNINSQLALQIANLQETKLTSLDMSDALVAYGRFRDVQRSIVLAPHNANAWASFYSVSSPK</sequence>
<keyword evidence="2 3" id="KW-0802">TPR repeat</keyword>
<gene>
    <name evidence="4" type="ORF">CANTEDRAFT_92479</name>
</gene>
<keyword evidence="1" id="KW-0677">Repeat</keyword>
<dbReference type="GO" id="GO:0016740">
    <property type="term" value="F:transferase activity"/>
    <property type="evidence" value="ECO:0007669"/>
    <property type="project" value="UniProtKB-KW"/>
</dbReference>
<dbReference type="GeneID" id="18250199"/>
<dbReference type="PANTHER" id="PTHR15704:SF7">
    <property type="entry name" value="SUPERKILLER COMPLEX PROTEIN 3"/>
    <property type="match status" value="1"/>
</dbReference>
<dbReference type="Pfam" id="PF13181">
    <property type="entry name" value="TPR_8"/>
    <property type="match status" value="1"/>
</dbReference>
<dbReference type="Pfam" id="PF13432">
    <property type="entry name" value="TPR_16"/>
    <property type="match status" value="1"/>
</dbReference>
<dbReference type="InterPro" id="IPR039226">
    <property type="entry name" value="Ski3/TTC37"/>
</dbReference>
<reference evidence="4 5" key="1">
    <citation type="journal article" date="2011" name="Proc. Natl. Acad. Sci. U.S.A.">
        <title>Comparative genomics of xylose-fermenting fungi for enhanced biofuel production.</title>
        <authorList>
            <person name="Wohlbach D.J."/>
            <person name="Kuo A."/>
            <person name="Sato T.K."/>
            <person name="Potts K.M."/>
            <person name="Salamov A.A."/>
            <person name="LaButti K.M."/>
            <person name="Sun H."/>
            <person name="Clum A."/>
            <person name="Pangilinan J.L."/>
            <person name="Lindquist E.A."/>
            <person name="Lucas S."/>
            <person name="Lapidus A."/>
            <person name="Jin M."/>
            <person name="Gunawan C."/>
            <person name="Balan V."/>
            <person name="Dale B.E."/>
            <person name="Jeffries T.W."/>
            <person name="Zinkel R."/>
            <person name="Barry K.W."/>
            <person name="Grigoriev I.V."/>
            <person name="Gasch A.P."/>
        </authorList>
    </citation>
    <scope>NUCLEOTIDE SEQUENCE [LARGE SCALE GENOMIC DNA]</scope>
    <source>
        <strain evidence="5">ATCC 10573 / BCRC 21748 / CBS 615 / JCM 9827 / NBRC 10315 / NRRL Y-1498 / VKM Y-70</strain>
    </source>
</reference>
<dbReference type="Pfam" id="PF14559">
    <property type="entry name" value="TPR_19"/>
    <property type="match status" value="1"/>
</dbReference>
<dbReference type="SMART" id="SM00028">
    <property type="entry name" value="TPR"/>
    <property type="match status" value="10"/>
</dbReference>
<feature type="repeat" description="TPR" evidence="3">
    <location>
        <begin position="688"/>
        <end position="721"/>
    </location>
</feature>
<dbReference type="Gene3D" id="1.25.40.10">
    <property type="entry name" value="Tetratricopeptide repeat domain"/>
    <property type="match status" value="4"/>
</dbReference>
<dbReference type="STRING" id="590646.G3AZW0"/>
<evidence type="ECO:0000313" key="5">
    <source>
        <dbReference type="Proteomes" id="UP000000707"/>
    </source>
</evidence>
<dbReference type="InterPro" id="IPR040962">
    <property type="entry name" value="TPR_22"/>
</dbReference>
<protein>
    <submittedName>
        <fullName evidence="4">Protein prenylyltransferase</fullName>
    </submittedName>
</protein>
<keyword evidence="5" id="KW-1185">Reference proteome</keyword>
<dbReference type="GO" id="GO:0006401">
    <property type="term" value="P:RNA catabolic process"/>
    <property type="evidence" value="ECO:0007669"/>
    <property type="project" value="InterPro"/>
</dbReference>
<organism evidence="5">
    <name type="scientific">Candida tenuis (strain ATCC 10573 / BCRC 21748 / CBS 615 / JCM 9827 / NBRC 10315 / NRRL Y-1498 / VKM Y-70)</name>
    <name type="common">Yeast</name>
    <name type="synonym">Yamadazyma tenuis</name>
    <dbReference type="NCBI Taxonomy" id="590646"/>
    <lineage>
        <taxon>Eukaryota</taxon>
        <taxon>Fungi</taxon>
        <taxon>Dikarya</taxon>
        <taxon>Ascomycota</taxon>
        <taxon>Saccharomycotina</taxon>
        <taxon>Pichiomycetes</taxon>
        <taxon>Debaryomycetaceae</taxon>
        <taxon>Yamadazyma</taxon>
    </lineage>
</organism>
<evidence type="ECO:0000256" key="3">
    <source>
        <dbReference type="PROSITE-ProRule" id="PRU00339"/>
    </source>
</evidence>
<dbReference type="InterPro" id="IPR011990">
    <property type="entry name" value="TPR-like_helical_dom_sf"/>
</dbReference>
<dbReference type="Proteomes" id="UP000000707">
    <property type="component" value="Unassembled WGS sequence"/>
</dbReference>
<keyword evidence="4" id="KW-0808">Transferase</keyword>
<name>G3AZW0_CANTC</name>
<dbReference type="HOGENOM" id="CLU_001688_0_0_1"/>
<dbReference type="Pfam" id="PF18833">
    <property type="entry name" value="TPR_22"/>
    <property type="match status" value="1"/>
</dbReference>
<dbReference type="EMBL" id="GL996514">
    <property type="protein sequence ID" value="EGV65252.1"/>
    <property type="molecule type" value="Genomic_DNA"/>
</dbReference>
<dbReference type="OrthoDB" id="421075at2759"/>
<dbReference type="GO" id="GO:0055087">
    <property type="term" value="C:Ski complex"/>
    <property type="evidence" value="ECO:0007669"/>
    <property type="project" value="InterPro"/>
</dbReference>
<evidence type="ECO:0000256" key="2">
    <source>
        <dbReference type="ARBA" id="ARBA00022803"/>
    </source>
</evidence>
<evidence type="ECO:0000313" key="4">
    <source>
        <dbReference type="EMBL" id="EGV65252.1"/>
    </source>
</evidence>
<proteinExistence type="predicted"/>
<dbReference type="KEGG" id="cten:18250199"/>
<feature type="repeat" description="TPR" evidence="3">
    <location>
        <begin position="38"/>
        <end position="71"/>
    </location>
</feature>
<accession>G3AZW0</accession>
<dbReference type="SUPFAM" id="SSF48452">
    <property type="entry name" value="TPR-like"/>
    <property type="match status" value="3"/>
</dbReference>
<dbReference type="eggNOG" id="KOG1127">
    <property type="taxonomic scope" value="Eukaryota"/>
</dbReference>